<gene>
    <name evidence="3" type="ORF">MM415A00269_0022</name>
    <name evidence="2" type="ORF">MM415B00862_0021</name>
    <name evidence="1" type="ORF">TM448A00755_0010</name>
    <name evidence="4" type="ORF">TM448B01461_0011</name>
</gene>
<dbReference type="EMBL" id="MT142515">
    <property type="protein sequence ID" value="QJA83654.1"/>
    <property type="molecule type" value="Genomic_DNA"/>
</dbReference>
<dbReference type="EMBL" id="MT144062">
    <property type="protein sequence ID" value="QJA47897.1"/>
    <property type="molecule type" value="Genomic_DNA"/>
</dbReference>
<proteinExistence type="predicted"/>
<accession>A0A6H1ZKP8</accession>
<organism evidence="1">
    <name type="scientific">viral metagenome</name>
    <dbReference type="NCBI Taxonomy" id="1070528"/>
    <lineage>
        <taxon>unclassified sequences</taxon>
        <taxon>metagenomes</taxon>
        <taxon>organismal metagenomes</taxon>
    </lineage>
</organism>
<protein>
    <submittedName>
        <fullName evidence="1">Uncharacterized protein</fullName>
    </submittedName>
</protein>
<dbReference type="EMBL" id="MT141456">
    <property type="protein sequence ID" value="QJA61900.1"/>
    <property type="molecule type" value="Genomic_DNA"/>
</dbReference>
<dbReference type="AlphaFoldDB" id="A0A6H1ZKP8"/>
<evidence type="ECO:0000313" key="2">
    <source>
        <dbReference type="EMBL" id="QJA61900.1"/>
    </source>
</evidence>
<evidence type="ECO:0000313" key="1">
    <source>
        <dbReference type="EMBL" id="QJA47897.1"/>
    </source>
</evidence>
<dbReference type="EMBL" id="MT144762">
    <property type="protein sequence ID" value="QJH98987.1"/>
    <property type="molecule type" value="Genomic_DNA"/>
</dbReference>
<evidence type="ECO:0000313" key="3">
    <source>
        <dbReference type="EMBL" id="QJA83654.1"/>
    </source>
</evidence>
<name>A0A6H1ZKP8_9ZZZZ</name>
<reference evidence="1" key="1">
    <citation type="submission" date="2020-03" db="EMBL/GenBank/DDBJ databases">
        <title>The deep terrestrial virosphere.</title>
        <authorList>
            <person name="Holmfeldt K."/>
            <person name="Nilsson E."/>
            <person name="Simone D."/>
            <person name="Lopez-Fernandez M."/>
            <person name="Wu X."/>
            <person name="de Brujin I."/>
            <person name="Lundin D."/>
            <person name="Andersson A."/>
            <person name="Bertilsson S."/>
            <person name="Dopson M."/>
        </authorList>
    </citation>
    <scope>NUCLEOTIDE SEQUENCE</scope>
    <source>
        <strain evidence="3">MM415A00269</strain>
        <strain evidence="2">MM415B00862</strain>
        <strain evidence="1">TM448A00755</strain>
        <strain evidence="4">TM448B01461</strain>
    </source>
</reference>
<evidence type="ECO:0000313" key="4">
    <source>
        <dbReference type="EMBL" id="QJH98987.1"/>
    </source>
</evidence>
<sequence length="61" mass="7045">MKYMCLACGHFFESETKCVCGESKCPECRDTFFCDNIIPEIPPDIPDLEAWQIERLEELGL</sequence>